<dbReference type="Pfam" id="PF25967">
    <property type="entry name" value="RND-MFP_C"/>
    <property type="match status" value="1"/>
</dbReference>
<gene>
    <name evidence="2" type="ORF">SE17_28645</name>
</gene>
<evidence type="ECO:0000259" key="1">
    <source>
        <dbReference type="Pfam" id="PF25967"/>
    </source>
</evidence>
<dbReference type="InterPro" id="IPR058627">
    <property type="entry name" value="MdtA-like_C"/>
</dbReference>
<comment type="caution">
    <text evidence="2">The sequence shown here is derived from an EMBL/GenBank/DDBJ whole genome shotgun (WGS) entry which is preliminary data.</text>
</comment>
<dbReference type="AlphaFoldDB" id="A0A0N8PRK1"/>
<dbReference type="EMBL" id="LJCR01001556">
    <property type="protein sequence ID" value="KPV50149.1"/>
    <property type="molecule type" value="Genomic_DNA"/>
</dbReference>
<organism evidence="2 3">
    <name type="scientific">Kouleothrix aurantiaca</name>
    <dbReference type="NCBI Taxonomy" id="186479"/>
    <lineage>
        <taxon>Bacteria</taxon>
        <taxon>Bacillati</taxon>
        <taxon>Chloroflexota</taxon>
        <taxon>Chloroflexia</taxon>
        <taxon>Chloroflexales</taxon>
        <taxon>Roseiflexineae</taxon>
        <taxon>Roseiflexaceae</taxon>
        <taxon>Kouleothrix</taxon>
    </lineage>
</organism>
<sequence length="69" mass="7302">MSDRRENALHIPAAAVRSENGANVVSVVSTDKDGNQTVATQPVELGLRTSDQVEILSGLSDGQQVLVKE</sequence>
<feature type="domain" description="Multidrug resistance protein MdtA-like C-terminal permuted SH3" evidence="1">
    <location>
        <begin position="7"/>
        <end position="68"/>
    </location>
</feature>
<dbReference type="Gene3D" id="2.40.420.20">
    <property type="match status" value="1"/>
</dbReference>
<proteinExistence type="predicted"/>
<name>A0A0N8PRK1_9CHLR</name>
<protein>
    <recommendedName>
        <fullName evidence="1">Multidrug resistance protein MdtA-like C-terminal permuted SH3 domain-containing protein</fullName>
    </recommendedName>
</protein>
<dbReference type="Proteomes" id="UP000050509">
    <property type="component" value="Unassembled WGS sequence"/>
</dbReference>
<evidence type="ECO:0000313" key="3">
    <source>
        <dbReference type="Proteomes" id="UP000050509"/>
    </source>
</evidence>
<accession>A0A0N8PRK1</accession>
<reference evidence="2 3" key="1">
    <citation type="submission" date="2015-09" db="EMBL/GenBank/DDBJ databases">
        <title>Draft genome sequence of Kouleothrix aurantiaca JCM 19913.</title>
        <authorList>
            <person name="Hemp J."/>
        </authorList>
    </citation>
    <scope>NUCLEOTIDE SEQUENCE [LARGE SCALE GENOMIC DNA]</scope>
    <source>
        <strain evidence="2 3">COM-B</strain>
    </source>
</reference>
<evidence type="ECO:0000313" key="2">
    <source>
        <dbReference type="EMBL" id="KPV50149.1"/>
    </source>
</evidence>
<keyword evidence="3" id="KW-1185">Reference proteome</keyword>